<evidence type="ECO:0000256" key="5">
    <source>
        <dbReference type="ARBA" id="ARBA00023136"/>
    </source>
</evidence>
<evidence type="ECO:0000256" key="1">
    <source>
        <dbReference type="ARBA" id="ARBA00004651"/>
    </source>
</evidence>
<feature type="transmembrane region" description="Helical" evidence="6">
    <location>
        <begin position="368"/>
        <end position="388"/>
    </location>
</feature>
<name>A0A2T4UVD6_9MICO</name>
<keyword evidence="5 6" id="KW-0472">Membrane</keyword>
<feature type="transmembrane region" description="Helical" evidence="6">
    <location>
        <begin position="55"/>
        <end position="79"/>
    </location>
</feature>
<dbReference type="InterPro" id="IPR002797">
    <property type="entry name" value="Polysacc_synth"/>
</dbReference>
<evidence type="ECO:0000256" key="4">
    <source>
        <dbReference type="ARBA" id="ARBA00022989"/>
    </source>
</evidence>
<keyword evidence="8" id="KW-1185">Reference proteome</keyword>
<feature type="transmembrane region" description="Helical" evidence="6">
    <location>
        <begin position="128"/>
        <end position="150"/>
    </location>
</feature>
<dbReference type="Pfam" id="PF01943">
    <property type="entry name" value="Polysacc_synt"/>
    <property type="match status" value="1"/>
</dbReference>
<keyword evidence="4 6" id="KW-1133">Transmembrane helix</keyword>
<proteinExistence type="predicted"/>
<evidence type="ECO:0000256" key="3">
    <source>
        <dbReference type="ARBA" id="ARBA00022692"/>
    </source>
</evidence>
<comment type="caution">
    <text evidence="7">The sequence shown here is derived from an EMBL/GenBank/DDBJ whole genome shotgun (WGS) entry which is preliminary data.</text>
</comment>
<evidence type="ECO:0000313" key="8">
    <source>
        <dbReference type="Proteomes" id="UP000241085"/>
    </source>
</evidence>
<dbReference type="Proteomes" id="UP000241085">
    <property type="component" value="Unassembled WGS sequence"/>
</dbReference>
<feature type="transmembrane region" description="Helical" evidence="6">
    <location>
        <begin position="334"/>
        <end position="356"/>
    </location>
</feature>
<sequence>MGGKGAVTSSASGASGRMGRNVAFAALGNAFAPLAALATAPIMAQSLGVAGRGDVAAATAPLFLATTAATFGIPAAVNYSIARHPRLMRSLALRGTVLIAIAGVLASTAVFLAAGFLSAGDPDLRELIVLAAVAIVPGLCVALLQAVAAGSHQWALVARERFLTAATRLAAFIALAATGQLTVFWGVVILALSPVLGGLAYFGLKQARVVADDDDAPTIVTMNSLLGYGVRVWIGSISGVLLTRLDQTLMTPLAGSFALGLYVVAVSISELPLIVNNAVREVTFSADAAENSDARLGLSSRLSTLAALSAAVMIGATLWWWLPPVFGEDFVPAIPVALILLSAVVLGNPGSIAGIGLSSRGRPGTRSVSLLISCVVNAAALVLLAPLFGAIGAALATLFGNVLASNLNIYFLWKHFRVPPADFYLIRRSDFAVLKSIILKLAARFRRP</sequence>
<comment type="subcellular location">
    <subcellularLocation>
        <location evidence="1">Cell membrane</location>
        <topology evidence="1">Multi-pass membrane protein</topology>
    </subcellularLocation>
</comment>
<gene>
    <name evidence="7" type="ORF">C1I63_11915</name>
</gene>
<dbReference type="EMBL" id="PZPL01000001">
    <property type="protein sequence ID" value="PTL73481.1"/>
    <property type="molecule type" value="Genomic_DNA"/>
</dbReference>
<feature type="transmembrane region" description="Helical" evidence="6">
    <location>
        <begin position="91"/>
        <end position="116"/>
    </location>
</feature>
<dbReference type="PANTHER" id="PTHR30250">
    <property type="entry name" value="PST FAMILY PREDICTED COLANIC ACID TRANSPORTER"/>
    <property type="match status" value="1"/>
</dbReference>
<organism evidence="7 8">
    <name type="scientific">Rathayibacter caricis DSM 15933</name>
    <dbReference type="NCBI Taxonomy" id="1328867"/>
    <lineage>
        <taxon>Bacteria</taxon>
        <taxon>Bacillati</taxon>
        <taxon>Actinomycetota</taxon>
        <taxon>Actinomycetes</taxon>
        <taxon>Micrococcales</taxon>
        <taxon>Microbacteriaceae</taxon>
        <taxon>Rathayibacter</taxon>
    </lineage>
</organism>
<dbReference type="PANTHER" id="PTHR30250:SF11">
    <property type="entry name" value="O-ANTIGEN TRANSPORTER-RELATED"/>
    <property type="match status" value="1"/>
</dbReference>
<dbReference type="InterPro" id="IPR050833">
    <property type="entry name" value="Poly_Biosynth_Transport"/>
</dbReference>
<feature type="transmembrane region" description="Helical" evidence="6">
    <location>
        <begin position="394"/>
        <end position="413"/>
    </location>
</feature>
<protein>
    <submittedName>
        <fullName evidence="7">Teichoic acid transporter</fullName>
    </submittedName>
</protein>
<feature type="transmembrane region" description="Helical" evidence="6">
    <location>
        <begin position="21"/>
        <end position="43"/>
    </location>
</feature>
<dbReference type="GO" id="GO:0005886">
    <property type="term" value="C:plasma membrane"/>
    <property type="evidence" value="ECO:0007669"/>
    <property type="project" value="UniProtKB-SubCell"/>
</dbReference>
<evidence type="ECO:0000256" key="6">
    <source>
        <dbReference type="SAM" id="Phobius"/>
    </source>
</evidence>
<keyword evidence="2" id="KW-1003">Cell membrane</keyword>
<evidence type="ECO:0000256" key="2">
    <source>
        <dbReference type="ARBA" id="ARBA00022475"/>
    </source>
</evidence>
<evidence type="ECO:0000313" key="7">
    <source>
        <dbReference type="EMBL" id="PTL73481.1"/>
    </source>
</evidence>
<feature type="transmembrane region" description="Helical" evidence="6">
    <location>
        <begin position="302"/>
        <end position="322"/>
    </location>
</feature>
<accession>A0A2T4UVD6</accession>
<keyword evidence="3 6" id="KW-0812">Transmembrane</keyword>
<feature type="transmembrane region" description="Helical" evidence="6">
    <location>
        <begin position="257"/>
        <end position="275"/>
    </location>
</feature>
<dbReference type="AlphaFoldDB" id="A0A2T4UVD6"/>
<reference evidence="7 8" key="1">
    <citation type="submission" date="2018-03" db="EMBL/GenBank/DDBJ databases">
        <title>Bacteriophage NCPPB3778 and a type I-E CRISPR drive the evolution of the US Biological Select Agent, Rathayibacter toxicus.</title>
        <authorList>
            <person name="Davis E.W.II."/>
            <person name="Tabima J.F."/>
            <person name="Weisberg A.J."/>
            <person name="Dantas Lopes L."/>
            <person name="Wiseman M.S."/>
            <person name="Wiseman M.S."/>
            <person name="Pupko T."/>
            <person name="Belcher M.S."/>
            <person name="Sechler A.J."/>
            <person name="Tancos M.A."/>
            <person name="Schroeder B.K."/>
            <person name="Murray T.D."/>
            <person name="Luster D.G."/>
            <person name="Schneider W.L."/>
            <person name="Rogers E."/>
            <person name="Andreote F.D."/>
            <person name="Grunwald N.J."/>
            <person name="Putnam M.L."/>
            <person name="Chang J.H."/>
        </authorList>
    </citation>
    <scope>NUCLEOTIDE SEQUENCE [LARGE SCALE GENOMIC DNA]</scope>
    <source>
        <strain evidence="7 8">DSM 15933</strain>
    </source>
</reference>